<dbReference type="RefSeq" id="WP_179616321.1">
    <property type="nucleotide sequence ID" value="NZ_CP059163.1"/>
</dbReference>
<gene>
    <name evidence="1" type="ORF">BKA08_002997</name>
</gene>
<comment type="caution">
    <text evidence="1">The sequence shown here is derived from an EMBL/GenBank/DDBJ whole genome shotgun (WGS) entry which is preliminary data.</text>
</comment>
<dbReference type="AlphaFoldDB" id="A0A7Y9F3A4"/>
<dbReference type="EMBL" id="JACCBE010000001">
    <property type="protein sequence ID" value="NYD58759.1"/>
    <property type="molecule type" value="Genomic_DNA"/>
</dbReference>
<name>A0A7Y9F3A4_9ACTN</name>
<reference evidence="1 2" key="1">
    <citation type="submission" date="2020-07" db="EMBL/GenBank/DDBJ databases">
        <title>Sequencing the genomes of 1000 actinobacteria strains.</title>
        <authorList>
            <person name="Klenk H.-P."/>
        </authorList>
    </citation>
    <scope>NUCLEOTIDE SEQUENCE [LARGE SCALE GENOMIC DNA]</scope>
    <source>
        <strain evidence="1 2">DSM 18965</strain>
    </source>
</reference>
<evidence type="ECO:0000313" key="2">
    <source>
        <dbReference type="Proteomes" id="UP000516957"/>
    </source>
</evidence>
<organism evidence="1 2">
    <name type="scientific">Nocardioides marinisabuli</name>
    <dbReference type="NCBI Taxonomy" id="419476"/>
    <lineage>
        <taxon>Bacteria</taxon>
        <taxon>Bacillati</taxon>
        <taxon>Actinomycetota</taxon>
        <taxon>Actinomycetes</taxon>
        <taxon>Propionibacteriales</taxon>
        <taxon>Nocardioidaceae</taxon>
        <taxon>Nocardioides</taxon>
    </lineage>
</organism>
<dbReference type="Proteomes" id="UP000516957">
    <property type="component" value="Unassembled WGS sequence"/>
</dbReference>
<protein>
    <submittedName>
        <fullName evidence="1">Transposase-like protein</fullName>
    </submittedName>
</protein>
<evidence type="ECO:0000313" key="1">
    <source>
        <dbReference type="EMBL" id="NYD58759.1"/>
    </source>
</evidence>
<proteinExistence type="predicted"/>
<sequence length="65" mass="7093">MSERAVPYQCPYCGDDDLRPHEVVDADGTVSSPHGQWACRSCLRAFSLKMIGQLRPESLVDGGPS</sequence>
<accession>A0A7Y9F3A4</accession>
<keyword evidence="2" id="KW-1185">Reference proteome</keyword>